<accession>A0A2N7S043</accession>
<evidence type="ECO:0000313" key="2">
    <source>
        <dbReference type="Proteomes" id="UP000235739"/>
    </source>
</evidence>
<dbReference type="GeneID" id="303183931"/>
<name>A0A2N7S043_9MICC</name>
<evidence type="ECO:0008006" key="3">
    <source>
        <dbReference type="Google" id="ProtNLM"/>
    </source>
</evidence>
<sequence>MAIKSSNLAAIAKATGIEWDQWCSKLRAGGADKLTHKQIAELAFTHIPPAVDNPGWWAQSVAVAYEQQISRRLPGQAQDGTFQGSVSSTIDADLDTALERWVVCVQGRNEFNGHKLSEPARTSGSERWRYWRADFSDGTKAQVDIGLKGEKSSVAINITKAETPEQVSEWKSFWRQILAEFKG</sequence>
<reference evidence="1 2" key="1">
    <citation type="journal article" date="2017" name="Elife">
        <title>Extensive horizontal gene transfer in cheese-associated bacteria.</title>
        <authorList>
            <person name="Bonham K.S."/>
            <person name="Wolfe B.E."/>
            <person name="Dutton R.J."/>
        </authorList>
    </citation>
    <scope>NUCLEOTIDE SEQUENCE [LARGE SCALE GENOMIC DNA]</scope>
    <source>
        <strain evidence="1 2">JB182</strain>
    </source>
</reference>
<comment type="caution">
    <text evidence="1">The sequence shown here is derived from an EMBL/GenBank/DDBJ whole genome shotgun (WGS) entry which is preliminary data.</text>
</comment>
<dbReference type="AlphaFoldDB" id="A0A2N7S043"/>
<dbReference type="RefSeq" id="WP_013347700.1">
    <property type="nucleotide sequence ID" value="NZ_JABUYH010000032.1"/>
</dbReference>
<proteinExistence type="predicted"/>
<dbReference type="EMBL" id="PNQX01000002">
    <property type="protein sequence ID" value="PMQ19506.1"/>
    <property type="molecule type" value="Genomic_DNA"/>
</dbReference>
<dbReference type="OMA" id="SERWRYW"/>
<organism evidence="1 2">
    <name type="scientific">Glutamicibacter arilaitensis</name>
    <dbReference type="NCBI Taxonomy" id="256701"/>
    <lineage>
        <taxon>Bacteria</taxon>
        <taxon>Bacillati</taxon>
        <taxon>Actinomycetota</taxon>
        <taxon>Actinomycetes</taxon>
        <taxon>Micrococcales</taxon>
        <taxon>Micrococcaceae</taxon>
        <taxon>Glutamicibacter</taxon>
    </lineage>
</organism>
<gene>
    <name evidence="1" type="ORF">CIK84_12565</name>
</gene>
<evidence type="ECO:0000313" key="1">
    <source>
        <dbReference type="EMBL" id="PMQ19506.1"/>
    </source>
</evidence>
<dbReference type="Proteomes" id="UP000235739">
    <property type="component" value="Unassembled WGS sequence"/>
</dbReference>
<protein>
    <recommendedName>
        <fullName evidence="3">DUF4287 domain-containing protein</fullName>
    </recommendedName>
</protein>